<feature type="binding site" evidence="1">
    <location>
        <position position="83"/>
    </location>
    <ligand>
        <name>Mg(2+)</name>
        <dbReference type="ChEBI" id="CHEBI:18420"/>
        <label>4</label>
    </ligand>
</feature>
<dbReference type="InterPro" id="IPR036676">
    <property type="entry name" value="PurM-like_C_sf"/>
</dbReference>
<feature type="binding site" evidence="1">
    <location>
        <position position="122"/>
    </location>
    <ligand>
        <name>Mg(2+)</name>
        <dbReference type="ChEBI" id="CHEBI:18420"/>
        <label>4</label>
    </ligand>
</feature>
<dbReference type="EMBL" id="PVTY01000015">
    <property type="protein sequence ID" value="PRZ13458.1"/>
    <property type="molecule type" value="Genomic_DNA"/>
</dbReference>
<organism evidence="5 6">
    <name type="scientific">Nesterenkonia sandarakina</name>
    <dbReference type="NCBI Taxonomy" id="272918"/>
    <lineage>
        <taxon>Bacteria</taxon>
        <taxon>Bacillati</taxon>
        <taxon>Actinomycetota</taxon>
        <taxon>Actinomycetes</taxon>
        <taxon>Micrococcales</taxon>
        <taxon>Micrococcaceae</taxon>
        <taxon>Nesterenkonia</taxon>
    </lineage>
</organism>
<feature type="binding site" evidence="1">
    <location>
        <position position="92"/>
    </location>
    <ligand>
        <name>substrate</name>
    </ligand>
</feature>
<comment type="miscellaneous">
    <text evidence="1">Reaction mechanism of ThiL seems to utilize a direct, inline transfer of the gamma-phosphate of ATP to TMP rather than a phosphorylated enzyme intermediate.</text>
</comment>
<evidence type="ECO:0000259" key="3">
    <source>
        <dbReference type="Pfam" id="PF00586"/>
    </source>
</evidence>
<dbReference type="AlphaFoldDB" id="A0A2T0YF04"/>
<dbReference type="GO" id="GO:0009229">
    <property type="term" value="P:thiamine diphosphate biosynthetic process"/>
    <property type="evidence" value="ECO:0007669"/>
    <property type="project" value="UniProtKB-UniRule"/>
</dbReference>
<gene>
    <name evidence="1" type="primary">thiL</name>
    <name evidence="5" type="ORF">BCL67_11562</name>
</gene>
<feature type="binding site" evidence="1">
    <location>
        <position position="85"/>
    </location>
    <ligand>
        <name>Mg(2+)</name>
        <dbReference type="ChEBI" id="CHEBI:18420"/>
        <label>1</label>
    </ligand>
</feature>
<feature type="binding site" evidence="1">
    <location>
        <position position="85"/>
    </location>
    <ligand>
        <name>Mg(2+)</name>
        <dbReference type="ChEBI" id="CHEBI:18420"/>
        <label>2</label>
    </ligand>
</feature>
<keyword evidence="1 5" id="KW-0418">Kinase</keyword>
<dbReference type="Pfam" id="PF00586">
    <property type="entry name" value="AIRS"/>
    <property type="match status" value="1"/>
</dbReference>
<feature type="binding site" evidence="1">
    <location>
        <begin position="172"/>
        <end position="173"/>
    </location>
    <ligand>
        <name>ATP</name>
        <dbReference type="ChEBI" id="CHEBI:30616"/>
    </ligand>
</feature>
<keyword evidence="1" id="KW-0460">Magnesium</keyword>
<feature type="binding site" evidence="1">
    <location>
        <position position="122"/>
    </location>
    <ligand>
        <name>Mg(2+)</name>
        <dbReference type="ChEBI" id="CHEBI:18420"/>
        <label>2</label>
    </ligand>
</feature>
<feature type="binding site" evidence="1">
    <location>
        <position position="65"/>
    </location>
    <ligand>
        <name>Mg(2+)</name>
        <dbReference type="ChEBI" id="CHEBI:18420"/>
        <label>3</label>
    </ligand>
</feature>
<dbReference type="Proteomes" id="UP000238217">
    <property type="component" value="Unassembled WGS sequence"/>
</dbReference>
<keyword evidence="6" id="KW-1185">Reference proteome</keyword>
<name>A0A2T0YF04_9MICC</name>
<comment type="catalytic activity">
    <reaction evidence="1">
        <text>thiamine phosphate + ATP = thiamine diphosphate + ADP</text>
        <dbReference type="Rhea" id="RHEA:15913"/>
        <dbReference type="ChEBI" id="CHEBI:30616"/>
        <dbReference type="ChEBI" id="CHEBI:37575"/>
        <dbReference type="ChEBI" id="CHEBI:58937"/>
        <dbReference type="ChEBI" id="CHEBI:456216"/>
        <dbReference type="EC" id="2.7.4.16"/>
    </reaction>
</comment>
<dbReference type="GO" id="GO:0009030">
    <property type="term" value="F:thiamine-phosphate kinase activity"/>
    <property type="evidence" value="ECO:0007669"/>
    <property type="project" value="UniProtKB-UniRule"/>
</dbReference>
<dbReference type="InterPro" id="IPR006283">
    <property type="entry name" value="ThiL-like"/>
</dbReference>
<comment type="pathway">
    <text evidence="1">Cofactor biosynthesis; thiamine diphosphate biosynthesis; thiamine diphosphate from thiamine phosphate: step 1/1.</text>
</comment>
<keyword evidence="1" id="KW-0067">ATP-binding</keyword>
<reference evidence="5 6" key="1">
    <citation type="submission" date="2018-03" db="EMBL/GenBank/DDBJ databases">
        <title>Comparative analysis of microorganisms from saline springs in Andes Mountain Range, Colombia.</title>
        <authorList>
            <person name="Rubin E."/>
        </authorList>
    </citation>
    <scope>NUCLEOTIDE SEQUENCE [LARGE SCALE GENOMIC DNA]</scope>
    <source>
        <strain evidence="5 6">CG 35</strain>
    </source>
</reference>
<feature type="binding site" evidence="1">
    <location>
        <position position="122"/>
    </location>
    <ligand>
        <name>Mg(2+)</name>
        <dbReference type="ChEBI" id="CHEBI:18420"/>
        <label>3</label>
    </ligand>
</feature>
<dbReference type="CDD" id="cd02194">
    <property type="entry name" value="ThiL"/>
    <property type="match status" value="1"/>
</dbReference>
<feature type="compositionally biased region" description="Pro residues" evidence="2">
    <location>
        <begin position="1"/>
        <end position="10"/>
    </location>
</feature>
<keyword evidence="1" id="KW-0808">Transferase</keyword>
<dbReference type="NCBIfam" id="TIGR01379">
    <property type="entry name" value="thiL"/>
    <property type="match status" value="1"/>
</dbReference>
<comment type="function">
    <text evidence="1">Catalyzes the ATP-dependent phosphorylation of thiamine-monophosphate (TMP) to form thiamine-pyrophosphate (TPP), the active form of vitamin B1.</text>
</comment>
<dbReference type="InterPro" id="IPR016188">
    <property type="entry name" value="PurM-like_N"/>
</dbReference>
<dbReference type="PANTHER" id="PTHR30270:SF0">
    <property type="entry name" value="THIAMINE-MONOPHOSPHATE KINASE"/>
    <property type="match status" value="1"/>
</dbReference>
<dbReference type="UniPathway" id="UPA00060">
    <property type="reaction ID" value="UER00142"/>
</dbReference>
<feature type="binding site" evidence="1">
    <location>
        <position position="267"/>
    </location>
    <ligand>
        <name>ATP</name>
        <dbReference type="ChEBI" id="CHEBI:30616"/>
    </ligand>
</feature>
<dbReference type="GO" id="GO:0005524">
    <property type="term" value="F:ATP binding"/>
    <property type="evidence" value="ECO:0007669"/>
    <property type="project" value="UniProtKB-UniRule"/>
</dbReference>
<feature type="binding site" evidence="1">
    <location>
        <position position="84"/>
    </location>
    <ligand>
        <name>Mg(2+)</name>
        <dbReference type="ChEBI" id="CHEBI:18420"/>
        <label>1</label>
    </ligand>
</feature>
<keyword evidence="1" id="KW-0784">Thiamine biosynthesis</keyword>
<evidence type="ECO:0000313" key="5">
    <source>
        <dbReference type="EMBL" id="PRZ13458.1"/>
    </source>
</evidence>
<dbReference type="SUPFAM" id="SSF56042">
    <property type="entry name" value="PurM C-terminal domain-like"/>
    <property type="match status" value="1"/>
</dbReference>
<accession>A0A2T0YF04</accession>
<keyword evidence="1" id="KW-0547">Nucleotide-binding</keyword>
<feature type="binding site" evidence="1">
    <location>
        <position position="199"/>
    </location>
    <ligand>
        <name>ATP</name>
        <dbReference type="ChEBI" id="CHEBI:30616"/>
    </ligand>
</feature>
<dbReference type="SUPFAM" id="SSF55326">
    <property type="entry name" value="PurM N-terminal domain-like"/>
    <property type="match status" value="1"/>
</dbReference>
<feature type="binding site" evidence="1">
    <location>
        <position position="173"/>
    </location>
    <ligand>
        <name>Mg(2+)</name>
        <dbReference type="ChEBI" id="CHEBI:18420"/>
        <label>1</label>
    </ligand>
</feature>
<comment type="similarity">
    <text evidence="1">Belongs to the thiamine-monophosphate kinase family.</text>
</comment>
<dbReference type="OrthoDB" id="9802811at2"/>
<evidence type="ECO:0000313" key="6">
    <source>
        <dbReference type="Proteomes" id="UP000238217"/>
    </source>
</evidence>
<dbReference type="GO" id="GO:0009228">
    <property type="term" value="P:thiamine biosynthetic process"/>
    <property type="evidence" value="ECO:0007669"/>
    <property type="project" value="UniProtKB-KW"/>
</dbReference>
<keyword evidence="1" id="KW-0479">Metal-binding</keyword>
<dbReference type="GO" id="GO:0000287">
    <property type="term" value="F:magnesium ion binding"/>
    <property type="evidence" value="ECO:0007669"/>
    <property type="project" value="UniProtKB-UniRule"/>
</dbReference>
<protein>
    <recommendedName>
        <fullName evidence="1">Thiamine-monophosphate kinase</fullName>
        <shortName evidence="1">TMP kinase</shortName>
        <shortName evidence="1">Thiamine-phosphate kinase</shortName>
        <ecNumber evidence="1">2.7.4.16</ecNumber>
    </recommendedName>
</protein>
<dbReference type="InterPro" id="IPR036921">
    <property type="entry name" value="PurM-like_N_sf"/>
</dbReference>
<dbReference type="EC" id="2.7.4.16" evidence="1"/>
<dbReference type="HAMAP" id="MF_02128">
    <property type="entry name" value="TMP_kinase"/>
    <property type="match status" value="1"/>
</dbReference>
<comment type="caution">
    <text evidence="5">The sequence shown here is derived from an EMBL/GenBank/DDBJ whole genome shotgun (WGS) entry which is preliminary data.</text>
</comment>
<proteinExistence type="inferred from homology"/>
<dbReference type="InterPro" id="IPR010918">
    <property type="entry name" value="PurM-like_C_dom"/>
</dbReference>
<evidence type="ECO:0000259" key="4">
    <source>
        <dbReference type="Pfam" id="PF02769"/>
    </source>
</evidence>
<dbReference type="Gene3D" id="3.90.650.10">
    <property type="entry name" value="PurM-like C-terminal domain"/>
    <property type="match status" value="1"/>
</dbReference>
<feature type="region of interest" description="Disordered" evidence="2">
    <location>
        <begin position="1"/>
        <end position="30"/>
    </location>
</feature>
<feature type="binding site" evidence="1">
    <location>
        <position position="65"/>
    </location>
    <ligand>
        <name>Mg(2+)</name>
        <dbReference type="ChEBI" id="CHEBI:18420"/>
        <label>4</label>
    </ligand>
</feature>
<feature type="domain" description="PurM-like N-terminal" evidence="3">
    <location>
        <begin position="63"/>
        <end position="189"/>
    </location>
</feature>
<dbReference type="PANTHER" id="PTHR30270">
    <property type="entry name" value="THIAMINE-MONOPHOSPHATE KINASE"/>
    <property type="match status" value="1"/>
</dbReference>
<evidence type="ECO:0000256" key="1">
    <source>
        <dbReference type="HAMAP-Rule" id="MF_02128"/>
    </source>
</evidence>
<dbReference type="Gene3D" id="3.30.1330.10">
    <property type="entry name" value="PurM-like, N-terminal domain"/>
    <property type="match status" value="1"/>
</dbReference>
<feature type="binding site" evidence="1">
    <location>
        <position position="152"/>
    </location>
    <ligand>
        <name>ATP</name>
        <dbReference type="ChEBI" id="CHEBI:30616"/>
    </ligand>
</feature>
<feature type="binding site" evidence="1">
    <location>
        <position position="268"/>
    </location>
    <ligand>
        <name>Mg(2+)</name>
        <dbReference type="ChEBI" id="CHEBI:18420"/>
        <label>5</label>
    </ligand>
</feature>
<feature type="binding site" evidence="1">
    <location>
        <position position="374"/>
    </location>
    <ligand>
        <name>substrate</name>
    </ligand>
</feature>
<dbReference type="Pfam" id="PF02769">
    <property type="entry name" value="AIRS_C"/>
    <property type="match status" value="1"/>
</dbReference>
<feature type="binding site" evidence="1">
    <location>
        <position position="326"/>
    </location>
    <ligand>
        <name>substrate</name>
    </ligand>
</feature>
<feature type="domain" description="PurM-like C-terminal" evidence="4">
    <location>
        <begin position="203"/>
        <end position="293"/>
    </location>
</feature>
<feature type="binding site" evidence="1">
    <location>
        <position position="265"/>
    </location>
    <ligand>
        <name>Mg(2+)</name>
        <dbReference type="ChEBI" id="CHEBI:18420"/>
        <label>3</label>
    </ligand>
</feature>
<sequence>MPTDPVPTHPTPTGSVPTDTAPTDPAMSVGESGEDAVLSVILEELGDLRSAATDLAALTLAPGDDAAVLELTDDGAPARIVLTTDTLSQDQDFRPSWWAQQDQGAAMGRAVGLKAAAQNLSDLNAMAATPVALLVSLTLPESTALDWVRGFYRGLAEAVRREGAEHCRIAGGDLGSGPGVSVTLTAVGRLPAGRAPLVRTGARPGDQLAVSGPLGAAGAGLALLEAGHPCDSAELARLRDAQIAPAPQLTTGAQALAAGATAGMDLSDGLLRDAGRIARASAVRVRLDEDALNHQAAALLPAAAALGLTPAEARAQTLRWVAAGGEDYELLASFPAEAALPEGFLKVGEILEPGSDADGAREVVLTGAIDDQGWDSLRRR</sequence>
<evidence type="ECO:0000256" key="2">
    <source>
        <dbReference type="SAM" id="MobiDB-lite"/>
    </source>
</evidence>